<keyword evidence="2" id="KW-1185">Reference proteome</keyword>
<dbReference type="EMBL" id="JAMQGP010000008">
    <property type="protein sequence ID" value="MCM2681031.1"/>
    <property type="molecule type" value="Genomic_DNA"/>
</dbReference>
<evidence type="ECO:0000313" key="2">
    <source>
        <dbReference type="Proteomes" id="UP001165393"/>
    </source>
</evidence>
<organism evidence="1 2">
    <name type="scientific">Echinimonas agarilytica</name>
    <dbReference type="NCBI Taxonomy" id="1215918"/>
    <lineage>
        <taxon>Bacteria</taxon>
        <taxon>Pseudomonadati</taxon>
        <taxon>Pseudomonadota</taxon>
        <taxon>Gammaproteobacteria</taxon>
        <taxon>Alteromonadales</taxon>
        <taxon>Echinimonadaceae</taxon>
        <taxon>Echinimonas</taxon>
    </lineage>
</organism>
<dbReference type="Pfam" id="PF04222">
    <property type="entry name" value="DUF416"/>
    <property type="match status" value="1"/>
</dbReference>
<accession>A0AA41W965</accession>
<dbReference type="InterPro" id="IPR023381">
    <property type="entry name" value="YP001051499.1-like_dom_sf"/>
</dbReference>
<sequence length="188" mass="21250">MSFNHNLRDLSPKQQLAFAAAIAERMLPNYQLFSSRTDDDAHLKVRAILDTVWEHLTIRGSRIDFAKQAEKLQELVPDTVGDESLGSYLALDTSLAVDHCLQLLLQADDEQVVSISRLSRASVARFLEVTEPETAEGRLSEQPLMQYEHECQNEILAFVQAHESSPNDMKALRQMIKEQEVSSIGIER</sequence>
<proteinExistence type="predicted"/>
<dbReference type="InterPro" id="IPR007338">
    <property type="entry name" value="DUF416"/>
</dbReference>
<name>A0AA41W965_9GAMM</name>
<dbReference type="AlphaFoldDB" id="A0AA41W965"/>
<gene>
    <name evidence="1" type="ORF">NAF29_15355</name>
</gene>
<dbReference type="Gene3D" id="1.20.1590.10">
    <property type="entry name" value="YP_001051499.1 domain like"/>
    <property type="match status" value="1"/>
</dbReference>
<evidence type="ECO:0000313" key="1">
    <source>
        <dbReference type="EMBL" id="MCM2681031.1"/>
    </source>
</evidence>
<protein>
    <submittedName>
        <fullName evidence="1">YjaG family protein</fullName>
    </submittedName>
</protein>
<comment type="caution">
    <text evidence="1">The sequence shown here is derived from an EMBL/GenBank/DDBJ whole genome shotgun (WGS) entry which is preliminary data.</text>
</comment>
<dbReference type="RefSeq" id="WP_251262506.1">
    <property type="nucleotide sequence ID" value="NZ_JAMQGP010000008.1"/>
</dbReference>
<reference evidence="1 2" key="1">
    <citation type="journal article" date="2013" name="Antonie Van Leeuwenhoek">
        <title>Echinimonas agarilytica gen. nov., sp. nov., a new gammaproteobacterium isolated from the sea urchin Strongylocentrotus intermedius.</title>
        <authorList>
            <person name="Nedashkovskaya O.I."/>
            <person name="Stenkova A.M."/>
            <person name="Zhukova N.V."/>
            <person name="Van Trappen S."/>
            <person name="Lee J.S."/>
            <person name="Kim S.B."/>
        </authorList>
    </citation>
    <scope>NUCLEOTIDE SEQUENCE [LARGE SCALE GENOMIC DNA]</scope>
    <source>
        <strain evidence="1 2">KMM 6351</strain>
    </source>
</reference>
<dbReference type="Proteomes" id="UP001165393">
    <property type="component" value="Unassembled WGS sequence"/>
</dbReference>